<dbReference type="Proteomes" id="UP000828390">
    <property type="component" value="Unassembled WGS sequence"/>
</dbReference>
<dbReference type="AlphaFoldDB" id="A0A9D4L2M5"/>
<organism evidence="1 2">
    <name type="scientific">Dreissena polymorpha</name>
    <name type="common">Zebra mussel</name>
    <name type="synonym">Mytilus polymorpha</name>
    <dbReference type="NCBI Taxonomy" id="45954"/>
    <lineage>
        <taxon>Eukaryota</taxon>
        <taxon>Metazoa</taxon>
        <taxon>Spiralia</taxon>
        <taxon>Lophotrochozoa</taxon>
        <taxon>Mollusca</taxon>
        <taxon>Bivalvia</taxon>
        <taxon>Autobranchia</taxon>
        <taxon>Heteroconchia</taxon>
        <taxon>Euheterodonta</taxon>
        <taxon>Imparidentia</taxon>
        <taxon>Neoheterodontei</taxon>
        <taxon>Myida</taxon>
        <taxon>Dreissenoidea</taxon>
        <taxon>Dreissenidae</taxon>
        <taxon>Dreissena</taxon>
    </lineage>
</organism>
<sequence length="72" mass="8458">MKRARNLKGTRISINEDLTKTNAEVLASLRLKEPGRVEKAWSFEGKLFVRFRGSERNEHVHFNQYQGWLSKP</sequence>
<reference evidence="1" key="1">
    <citation type="journal article" date="2019" name="bioRxiv">
        <title>The Genome of the Zebra Mussel, Dreissena polymorpha: A Resource for Invasive Species Research.</title>
        <authorList>
            <person name="McCartney M.A."/>
            <person name="Auch B."/>
            <person name="Kono T."/>
            <person name="Mallez S."/>
            <person name="Zhang Y."/>
            <person name="Obille A."/>
            <person name="Becker A."/>
            <person name="Abrahante J.E."/>
            <person name="Garbe J."/>
            <person name="Badalamenti J.P."/>
            <person name="Herman A."/>
            <person name="Mangelson H."/>
            <person name="Liachko I."/>
            <person name="Sullivan S."/>
            <person name="Sone E.D."/>
            <person name="Koren S."/>
            <person name="Silverstein K.A.T."/>
            <person name="Beckman K.B."/>
            <person name="Gohl D.M."/>
        </authorList>
    </citation>
    <scope>NUCLEOTIDE SEQUENCE</scope>
    <source>
        <strain evidence="1">Duluth1</strain>
        <tissue evidence="1">Whole animal</tissue>
    </source>
</reference>
<name>A0A9D4L2M5_DREPO</name>
<gene>
    <name evidence="1" type="ORF">DPMN_092610</name>
</gene>
<keyword evidence="2" id="KW-1185">Reference proteome</keyword>
<dbReference type="EMBL" id="JAIWYP010000003">
    <property type="protein sequence ID" value="KAH3850203.1"/>
    <property type="molecule type" value="Genomic_DNA"/>
</dbReference>
<comment type="caution">
    <text evidence="1">The sequence shown here is derived from an EMBL/GenBank/DDBJ whole genome shotgun (WGS) entry which is preliminary data.</text>
</comment>
<evidence type="ECO:0000313" key="2">
    <source>
        <dbReference type="Proteomes" id="UP000828390"/>
    </source>
</evidence>
<evidence type="ECO:0000313" key="1">
    <source>
        <dbReference type="EMBL" id="KAH3850203.1"/>
    </source>
</evidence>
<proteinExistence type="predicted"/>
<reference evidence="1" key="2">
    <citation type="submission" date="2020-11" db="EMBL/GenBank/DDBJ databases">
        <authorList>
            <person name="McCartney M.A."/>
            <person name="Auch B."/>
            <person name="Kono T."/>
            <person name="Mallez S."/>
            <person name="Becker A."/>
            <person name="Gohl D.M."/>
            <person name="Silverstein K.A.T."/>
            <person name="Koren S."/>
            <person name="Bechman K.B."/>
            <person name="Herman A."/>
            <person name="Abrahante J.E."/>
            <person name="Garbe J."/>
        </authorList>
    </citation>
    <scope>NUCLEOTIDE SEQUENCE</scope>
    <source>
        <strain evidence="1">Duluth1</strain>
        <tissue evidence="1">Whole animal</tissue>
    </source>
</reference>
<protein>
    <submittedName>
        <fullName evidence="1">Uncharacterized protein</fullName>
    </submittedName>
</protein>
<accession>A0A9D4L2M5</accession>